<dbReference type="Pfam" id="PF13411">
    <property type="entry name" value="MerR_1"/>
    <property type="match status" value="1"/>
</dbReference>
<dbReference type="RefSeq" id="WP_143721458.1">
    <property type="nucleotide sequence ID" value="NZ_VKDB01000018.1"/>
</dbReference>
<dbReference type="InterPro" id="IPR000551">
    <property type="entry name" value="MerR-type_HTH_dom"/>
</dbReference>
<dbReference type="GO" id="GO:0006355">
    <property type="term" value="P:regulation of DNA-templated transcription"/>
    <property type="evidence" value="ECO:0007669"/>
    <property type="project" value="InterPro"/>
</dbReference>
<reference evidence="2 3" key="1">
    <citation type="submission" date="2019-07" db="EMBL/GenBank/DDBJ databases">
        <title>Deinococcus detaillus sp. nov., isolated from humus soil in Antarctica.</title>
        <authorList>
            <person name="Zhang K."/>
        </authorList>
    </citation>
    <scope>NUCLEOTIDE SEQUENCE [LARGE SCALE GENOMIC DNA]</scope>
    <source>
        <strain evidence="2 3">H1</strain>
    </source>
</reference>
<sequence>MLGISQDWEGGIEDFVEEANQRLAEVLPLDRASRPKDEVNARLVRHYTTEGLLPAPRREGREARYGRLHLLSLLALRRLMADGLSGKALISALTERSEEDLARLARNGNIGLEIVLRSGAPPGNPALTYLSSLREQVSPRLMAFAPLLRAAPELPREEAAEDRSRRRSASQSVVRVQVTRGLVVELSETFRWPKSEQARLELLEALWASLVDARQASSSASEDDT</sequence>
<comment type="caution">
    <text evidence="2">The sequence shown here is derived from an EMBL/GenBank/DDBJ whole genome shotgun (WGS) entry which is preliminary data.</text>
</comment>
<proteinExistence type="predicted"/>
<dbReference type="SUPFAM" id="SSF46955">
    <property type="entry name" value="Putative DNA-binding domain"/>
    <property type="match status" value="1"/>
</dbReference>
<organism evidence="2 3">
    <name type="scientific">Deinococcus detaillensis</name>
    <dbReference type="NCBI Taxonomy" id="2592048"/>
    <lineage>
        <taxon>Bacteria</taxon>
        <taxon>Thermotogati</taxon>
        <taxon>Deinococcota</taxon>
        <taxon>Deinococci</taxon>
        <taxon>Deinococcales</taxon>
        <taxon>Deinococcaceae</taxon>
        <taxon>Deinococcus</taxon>
    </lineage>
</organism>
<dbReference type="GO" id="GO:0003677">
    <property type="term" value="F:DNA binding"/>
    <property type="evidence" value="ECO:0007669"/>
    <property type="project" value="InterPro"/>
</dbReference>
<dbReference type="InterPro" id="IPR009061">
    <property type="entry name" value="DNA-bd_dom_put_sf"/>
</dbReference>
<accession>A0A553UPL7</accession>
<protein>
    <submittedName>
        <fullName evidence="2">MerR family transcriptional regulator</fullName>
    </submittedName>
</protein>
<dbReference type="Proteomes" id="UP000316092">
    <property type="component" value="Unassembled WGS sequence"/>
</dbReference>
<feature type="domain" description="HTH merR-type" evidence="1">
    <location>
        <begin position="38"/>
        <end position="88"/>
    </location>
</feature>
<evidence type="ECO:0000259" key="1">
    <source>
        <dbReference type="Pfam" id="PF13411"/>
    </source>
</evidence>
<evidence type="ECO:0000313" key="3">
    <source>
        <dbReference type="Proteomes" id="UP000316092"/>
    </source>
</evidence>
<keyword evidence="3" id="KW-1185">Reference proteome</keyword>
<evidence type="ECO:0000313" key="2">
    <source>
        <dbReference type="EMBL" id="TSA82156.1"/>
    </source>
</evidence>
<dbReference type="AlphaFoldDB" id="A0A553UPL7"/>
<gene>
    <name evidence="2" type="ORF">FNU79_14155</name>
</gene>
<dbReference type="EMBL" id="VKDB01000018">
    <property type="protein sequence ID" value="TSA82156.1"/>
    <property type="molecule type" value="Genomic_DNA"/>
</dbReference>
<dbReference type="OrthoDB" id="70277at2"/>
<name>A0A553UPL7_9DEIO</name>
<dbReference type="Gene3D" id="1.10.1660.10">
    <property type="match status" value="1"/>
</dbReference>